<keyword evidence="1" id="KW-0175">Coiled coil</keyword>
<dbReference type="SUPFAM" id="SSF54001">
    <property type="entry name" value="Cysteine proteinases"/>
    <property type="match status" value="1"/>
</dbReference>
<dbReference type="SUPFAM" id="SSF49785">
    <property type="entry name" value="Galactose-binding domain-like"/>
    <property type="match status" value="1"/>
</dbReference>
<proteinExistence type="predicted"/>
<sequence>MNIKIFIFLTILLSACSSYQDKQLEYALELAKENRQELEKVLKHYQNSPEKLAAAHFLIQNMPYYYEYDGKQLDTVKSIIKEALKEKRVFGVKSLIIRDRKVNMNRDVFHTLEKKHDVQTITADYLIKNIDLAFKVWKERPWNKNLCFEDFCELILPYRIANEKLSDWRCTYYNRYAPLLDSLYKGNDVIEACNTLVRILKKEGFYYNAQFKIPHLDALFLVENRAGYCRETCDISLYAMRAVGIPVATDNMVYSPEYQGGHSWNVVRDTTGRFIPFLYTDYEASRDMKDDGRKKGKITRDCFGLQKNRLPVSKAVPATLRHPFSKDVTDNYFGKNEIVLHLDEYNKNEVVFLGVFHKGSWIPLDFAITSNSQAVFKNMEPNLIYQPFVEQDGIQQPIGYPFLFIKEGVQYFTPDTTILENIIIKRKYPLRDYIARAMNTNVREARIECSDTPAAINTRLLYKIKDSVVTDRNLISFDSPVKGRYIHIISAPDKPVDIAELSIYENIHDSIPVPMTLIREIKPVHTNKRFAITNITDGDPLTSFISNDSTNYITYDLGKSIKVNKLMFIPRNDGNFIWQGDTYELFYRSNSEKWKSLGKQIAASSELHYQVPRNALFWLHNHTKGTEEQVFYMQNGKQIFACDIK</sequence>
<dbReference type="Pfam" id="PF00754">
    <property type="entry name" value="F5_F8_type_C"/>
    <property type="match status" value="1"/>
</dbReference>
<comment type="caution">
    <text evidence="3">The sequence shown here is derived from an EMBL/GenBank/DDBJ whole genome shotgun (WGS) entry which is preliminary data.</text>
</comment>
<evidence type="ECO:0000313" key="3">
    <source>
        <dbReference type="EMBL" id="MBC5634086.1"/>
    </source>
</evidence>
<keyword evidence="4" id="KW-1185">Reference proteome</keyword>
<evidence type="ECO:0000259" key="2">
    <source>
        <dbReference type="Pfam" id="PF00754"/>
    </source>
</evidence>
<dbReference type="Proteomes" id="UP000651475">
    <property type="component" value="Unassembled WGS sequence"/>
</dbReference>
<name>A0ABR7DRR4_9BACT</name>
<feature type="domain" description="F5/8 type C" evidence="2">
    <location>
        <begin position="531"/>
        <end position="599"/>
    </location>
</feature>
<evidence type="ECO:0000313" key="4">
    <source>
        <dbReference type="Proteomes" id="UP000651475"/>
    </source>
</evidence>
<feature type="coiled-coil region" evidence="1">
    <location>
        <begin position="21"/>
        <end position="48"/>
    </location>
</feature>
<dbReference type="InterPro" id="IPR000421">
    <property type="entry name" value="FA58C"/>
</dbReference>
<dbReference type="PANTHER" id="PTHR35532">
    <property type="entry name" value="SIMILAR TO POLYHYDROXYALKANOATE DEPOLYMERASE"/>
    <property type="match status" value="1"/>
</dbReference>
<gene>
    <name evidence="3" type="ORF">H8S65_15150</name>
</gene>
<dbReference type="Gene3D" id="2.60.120.260">
    <property type="entry name" value="Galactose-binding domain-like"/>
    <property type="match status" value="2"/>
</dbReference>
<reference evidence="3 4" key="1">
    <citation type="submission" date="2020-08" db="EMBL/GenBank/DDBJ databases">
        <title>Genome public.</title>
        <authorList>
            <person name="Liu C."/>
            <person name="Sun Q."/>
        </authorList>
    </citation>
    <scope>NUCLEOTIDE SEQUENCE [LARGE SCALE GENOMIC DNA]</scope>
    <source>
        <strain evidence="3 4">NSJ-79</strain>
    </source>
</reference>
<dbReference type="EMBL" id="JACOOJ010000030">
    <property type="protein sequence ID" value="MBC5634086.1"/>
    <property type="molecule type" value="Genomic_DNA"/>
</dbReference>
<dbReference type="RefSeq" id="WP_186930740.1">
    <property type="nucleotide sequence ID" value="NZ_JACOOJ010000030.1"/>
</dbReference>
<evidence type="ECO:0000256" key="1">
    <source>
        <dbReference type="SAM" id="Coils"/>
    </source>
</evidence>
<protein>
    <submittedName>
        <fullName evidence="3">Discoidin domain-containing protein</fullName>
    </submittedName>
</protein>
<dbReference type="PROSITE" id="PS51257">
    <property type="entry name" value="PROKAR_LIPOPROTEIN"/>
    <property type="match status" value="1"/>
</dbReference>
<accession>A0ABR7DRR4</accession>
<organism evidence="3 4">
    <name type="scientific">Parabacteroides hominis</name>
    <dbReference type="NCBI Taxonomy" id="2763057"/>
    <lineage>
        <taxon>Bacteria</taxon>
        <taxon>Pseudomonadati</taxon>
        <taxon>Bacteroidota</taxon>
        <taxon>Bacteroidia</taxon>
        <taxon>Bacteroidales</taxon>
        <taxon>Tannerellaceae</taxon>
        <taxon>Parabacteroides</taxon>
    </lineage>
</organism>
<dbReference type="PANTHER" id="PTHR35532:SF5">
    <property type="entry name" value="CARBOHYDRATE-BINDING DOMAIN-CONTAINING PROTEIN"/>
    <property type="match status" value="1"/>
</dbReference>
<dbReference type="InterPro" id="IPR008979">
    <property type="entry name" value="Galactose-bd-like_sf"/>
</dbReference>
<dbReference type="InterPro" id="IPR038765">
    <property type="entry name" value="Papain-like_cys_pep_sf"/>
</dbReference>